<dbReference type="InterPro" id="IPR021276">
    <property type="entry name" value="DUF2855"/>
</dbReference>
<keyword evidence="2" id="KW-1185">Reference proteome</keyword>
<dbReference type="Proteomes" id="UP001595533">
    <property type="component" value="Unassembled WGS sequence"/>
</dbReference>
<evidence type="ECO:0000313" key="2">
    <source>
        <dbReference type="Proteomes" id="UP001595533"/>
    </source>
</evidence>
<organism evidence="1 2">
    <name type="scientific">Marinicella sediminis</name>
    <dbReference type="NCBI Taxonomy" id="1792834"/>
    <lineage>
        <taxon>Bacteria</taxon>
        <taxon>Pseudomonadati</taxon>
        <taxon>Pseudomonadota</taxon>
        <taxon>Gammaproteobacteria</taxon>
        <taxon>Lysobacterales</taxon>
        <taxon>Marinicellaceae</taxon>
        <taxon>Marinicella</taxon>
    </lineage>
</organism>
<reference evidence="2" key="1">
    <citation type="journal article" date="2019" name="Int. J. Syst. Evol. Microbiol.">
        <title>The Global Catalogue of Microorganisms (GCM) 10K type strain sequencing project: providing services to taxonomists for standard genome sequencing and annotation.</title>
        <authorList>
            <consortium name="The Broad Institute Genomics Platform"/>
            <consortium name="The Broad Institute Genome Sequencing Center for Infectious Disease"/>
            <person name="Wu L."/>
            <person name="Ma J."/>
        </authorList>
    </citation>
    <scope>NUCLEOTIDE SEQUENCE [LARGE SCALE GENOMIC DNA]</scope>
    <source>
        <strain evidence="2">KCTC 42953</strain>
    </source>
</reference>
<dbReference type="RefSeq" id="WP_077413042.1">
    <property type="nucleotide sequence ID" value="NZ_JBHRTS010000008.1"/>
</dbReference>
<evidence type="ECO:0000313" key="1">
    <source>
        <dbReference type="EMBL" id="MFC3195346.1"/>
    </source>
</evidence>
<dbReference type="InterPro" id="IPR011032">
    <property type="entry name" value="GroES-like_sf"/>
</dbReference>
<proteinExistence type="predicted"/>
<sequence length="360" mass="40543">MAQFQVHKQALKKNRIIAITNGDLQPGQIRVRIQAFGFSANNITYWAMGERMRYWQFFPAADNDGEQWGVIPVWGYAEVEASKHDEVSVGERLFGYFPTADCLVMRPGRLSSEFLFDASEHRQTLPAGYNRYQRLSSGQTNDQQEALNMLLFPLHITSFCLFDTLVNEQKTEMKQLLVTSASSKTALGLVQGFKNLEHAPYLIGLTADKNLGFVKSLGCYDQVLCYEENGDINAHHSTVIVDFSGNGKLLGQLHEKLQDHMRHTWHVGLTHWSDNDMGSGYLAERSEVFFAPAYIQEKMAVWGAAEFQKRSTQYLHRAALASRDWLVINNLSGLKALAAVFKTVADGALPAEQGLIVRLY</sequence>
<protein>
    <submittedName>
        <fullName evidence="1">DUF2855 family protein</fullName>
    </submittedName>
</protein>
<name>A0ABV7JB87_9GAMM</name>
<dbReference type="Pfam" id="PF11017">
    <property type="entry name" value="DUF2855"/>
    <property type="match status" value="1"/>
</dbReference>
<dbReference type="EMBL" id="JBHRTS010000008">
    <property type="protein sequence ID" value="MFC3195346.1"/>
    <property type="molecule type" value="Genomic_DNA"/>
</dbReference>
<dbReference type="SUPFAM" id="SSF50129">
    <property type="entry name" value="GroES-like"/>
    <property type="match status" value="1"/>
</dbReference>
<comment type="caution">
    <text evidence="1">The sequence shown here is derived from an EMBL/GenBank/DDBJ whole genome shotgun (WGS) entry which is preliminary data.</text>
</comment>
<gene>
    <name evidence="1" type="ORF">ACFODZ_13920</name>
</gene>
<accession>A0ABV7JB87</accession>